<dbReference type="EMBL" id="CP040449">
    <property type="protein sequence ID" value="QFI53247.1"/>
    <property type="molecule type" value="Genomic_DNA"/>
</dbReference>
<feature type="transmembrane region" description="Helical" evidence="1">
    <location>
        <begin position="12"/>
        <end position="35"/>
    </location>
</feature>
<sequence>MPQKLFELLRGSASTLLIFANTLLWFIPVLFLGLAKLLLPLRRWRTGCNWLLDGCATCWIGFNNLVQNAFSGTRMDVVGVDNLTHNEWYMVVANHQSWVDILVLQRIFNRKIPFLKFFLKKELIWVPFLGLAWWALDFPFMRRYSRKFLEKHPQLRGKDIETTRKACARFRDMPVSVMNFVEGTRFTSAKHSKQGSPYRHLLQPRAGGVAFTLAAMGDQLHKLVDVTICYPHGIPTFWDYMCGRLKEVRVKVRVLPIDRTLIGDYFNNPEFQQKFQQWLNGLWSEKEQTMARLHAAGQ</sequence>
<dbReference type="NCBIfam" id="NF010621">
    <property type="entry name" value="PRK14014.1"/>
    <property type="match status" value="1"/>
</dbReference>
<keyword evidence="1" id="KW-1133">Transmembrane helix</keyword>
<accession>A0A5J6WSH0</accession>
<evidence type="ECO:0000259" key="2">
    <source>
        <dbReference type="SMART" id="SM00563"/>
    </source>
</evidence>
<dbReference type="KEGG" id="asim:FE240_00045"/>
<evidence type="ECO:0000313" key="4">
    <source>
        <dbReference type="Proteomes" id="UP000594034"/>
    </source>
</evidence>
<protein>
    <submittedName>
        <fullName evidence="3">Acyltransferase</fullName>
    </submittedName>
</protein>
<dbReference type="PANTHER" id="PTHR10983">
    <property type="entry name" value="1-ACYLGLYCEROL-3-PHOSPHATE ACYLTRANSFERASE-RELATED"/>
    <property type="match status" value="1"/>
</dbReference>
<evidence type="ECO:0000256" key="1">
    <source>
        <dbReference type="SAM" id="Phobius"/>
    </source>
</evidence>
<dbReference type="InterPro" id="IPR002123">
    <property type="entry name" value="Plipid/glycerol_acylTrfase"/>
</dbReference>
<keyword evidence="3" id="KW-0012">Acyltransferase</keyword>
<dbReference type="Proteomes" id="UP000594034">
    <property type="component" value="Chromosome"/>
</dbReference>
<keyword evidence="1" id="KW-0812">Transmembrane</keyword>
<keyword evidence="4" id="KW-1185">Reference proteome</keyword>
<reference evidence="3 4" key="1">
    <citation type="submission" date="2019-05" db="EMBL/GenBank/DDBJ databases">
        <title>OXA-830, a novel chromosomally encoded expanded-spectrum class D beta-lactamase in Aeromonas simiae.</title>
        <authorList>
            <person name="Zhou W."/>
            <person name="Chen Q."/>
        </authorList>
    </citation>
    <scope>NUCLEOTIDE SEQUENCE [LARGE SCALE GENOMIC DNA]</scope>
    <source>
        <strain evidence="3 4">A6</strain>
    </source>
</reference>
<dbReference type="RefSeq" id="WP_193002882.1">
    <property type="nucleotide sequence ID" value="NZ_CP040449.1"/>
</dbReference>
<dbReference type="Pfam" id="PF01553">
    <property type="entry name" value="Acyltransferase"/>
    <property type="match status" value="1"/>
</dbReference>
<dbReference type="SMART" id="SM00563">
    <property type="entry name" value="PlsC"/>
    <property type="match status" value="1"/>
</dbReference>
<proteinExistence type="predicted"/>
<evidence type="ECO:0000313" key="3">
    <source>
        <dbReference type="EMBL" id="QFI53247.1"/>
    </source>
</evidence>
<keyword evidence="1" id="KW-0472">Membrane</keyword>
<dbReference type="CDD" id="cd07990">
    <property type="entry name" value="LPLAT_LCLAT1-like"/>
    <property type="match status" value="1"/>
</dbReference>
<dbReference type="SUPFAM" id="SSF69593">
    <property type="entry name" value="Glycerol-3-phosphate (1)-acyltransferase"/>
    <property type="match status" value="1"/>
</dbReference>
<dbReference type="GO" id="GO:0016746">
    <property type="term" value="F:acyltransferase activity"/>
    <property type="evidence" value="ECO:0007669"/>
    <property type="project" value="UniProtKB-KW"/>
</dbReference>
<gene>
    <name evidence="3" type="ORF">FE240_00045</name>
</gene>
<keyword evidence="3" id="KW-0808">Transferase</keyword>
<dbReference type="AlphaFoldDB" id="A0A5J6WSH0"/>
<feature type="domain" description="Phospholipid/glycerol acyltransferase" evidence="2">
    <location>
        <begin position="89"/>
        <end position="231"/>
    </location>
</feature>
<organism evidence="3 4">
    <name type="scientific">Aeromonas simiae</name>
    <dbReference type="NCBI Taxonomy" id="218936"/>
    <lineage>
        <taxon>Bacteria</taxon>
        <taxon>Pseudomonadati</taxon>
        <taxon>Pseudomonadota</taxon>
        <taxon>Gammaproteobacteria</taxon>
        <taxon>Aeromonadales</taxon>
        <taxon>Aeromonadaceae</taxon>
        <taxon>Aeromonas</taxon>
    </lineage>
</organism>
<name>A0A5J6WSH0_9GAMM</name>
<dbReference type="PANTHER" id="PTHR10983:SF16">
    <property type="entry name" value="LYSOCARDIOLIPIN ACYLTRANSFERASE 1"/>
    <property type="match status" value="1"/>
</dbReference>